<protein>
    <submittedName>
        <fullName evidence="1">Uncharacterized protein</fullName>
    </submittedName>
</protein>
<evidence type="ECO:0000313" key="2">
    <source>
        <dbReference type="Proteomes" id="UP001148838"/>
    </source>
</evidence>
<accession>A0ABQ8T303</accession>
<proteinExistence type="predicted"/>
<evidence type="ECO:0000313" key="1">
    <source>
        <dbReference type="EMBL" id="KAJ4440358.1"/>
    </source>
</evidence>
<gene>
    <name evidence="1" type="ORF">ANN_08497</name>
</gene>
<organism evidence="1 2">
    <name type="scientific">Periplaneta americana</name>
    <name type="common">American cockroach</name>
    <name type="synonym">Blatta americana</name>
    <dbReference type="NCBI Taxonomy" id="6978"/>
    <lineage>
        <taxon>Eukaryota</taxon>
        <taxon>Metazoa</taxon>
        <taxon>Ecdysozoa</taxon>
        <taxon>Arthropoda</taxon>
        <taxon>Hexapoda</taxon>
        <taxon>Insecta</taxon>
        <taxon>Pterygota</taxon>
        <taxon>Neoptera</taxon>
        <taxon>Polyneoptera</taxon>
        <taxon>Dictyoptera</taxon>
        <taxon>Blattodea</taxon>
        <taxon>Blattoidea</taxon>
        <taxon>Blattidae</taxon>
        <taxon>Blattinae</taxon>
        <taxon>Periplaneta</taxon>
    </lineage>
</organism>
<keyword evidence="2" id="KW-1185">Reference proteome</keyword>
<name>A0ABQ8T303_PERAM</name>
<reference evidence="1 2" key="1">
    <citation type="journal article" date="2022" name="Allergy">
        <title>Genome assembly and annotation of Periplaneta americana reveal a comprehensive cockroach allergen profile.</title>
        <authorList>
            <person name="Wang L."/>
            <person name="Xiong Q."/>
            <person name="Saelim N."/>
            <person name="Wang L."/>
            <person name="Nong W."/>
            <person name="Wan A.T."/>
            <person name="Shi M."/>
            <person name="Liu X."/>
            <person name="Cao Q."/>
            <person name="Hui J.H.L."/>
            <person name="Sookrung N."/>
            <person name="Leung T.F."/>
            <person name="Tungtrongchitr A."/>
            <person name="Tsui S.K.W."/>
        </authorList>
    </citation>
    <scope>NUCLEOTIDE SEQUENCE [LARGE SCALE GENOMIC DNA]</scope>
    <source>
        <strain evidence="1">PWHHKU_190912</strain>
    </source>
</reference>
<comment type="caution">
    <text evidence="1">The sequence shown here is derived from an EMBL/GenBank/DDBJ whole genome shotgun (WGS) entry which is preliminary data.</text>
</comment>
<dbReference type="EMBL" id="JAJSOF020000017">
    <property type="protein sequence ID" value="KAJ4440358.1"/>
    <property type="molecule type" value="Genomic_DNA"/>
</dbReference>
<sequence length="122" mass="13646">MAGLCEGGNESPGSLKANKWMKDIQAPALLCNAFVLLSLGFSEPTHASCDVRGPPRTNPGYTRDSEWFLQLRDAVPREQILLQLANGTWICVFCFILKCNTADLMFPSKEKRSEHQVDRECN</sequence>
<dbReference type="Proteomes" id="UP001148838">
    <property type="component" value="Unassembled WGS sequence"/>
</dbReference>